<name>A0A813JTE6_POLGL</name>
<organism evidence="1 2">
    <name type="scientific">Polarella glacialis</name>
    <name type="common">Dinoflagellate</name>
    <dbReference type="NCBI Taxonomy" id="89957"/>
    <lineage>
        <taxon>Eukaryota</taxon>
        <taxon>Sar</taxon>
        <taxon>Alveolata</taxon>
        <taxon>Dinophyceae</taxon>
        <taxon>Suessiales</taxon>
        <taxon>Suessiaceae</taxon>
        <taxon>Polarella</taxon>
    </lineage>
</organism>
<dbReference type="InterPro" id="IPR012340">
    <property type="entry name" value="NA-bd_OB-fold"/>
</dbReference>
<evidence type="ECO:0000313" key="2">
    <source>
        <dbReference type="Proteomes" id="UP000626109"/>
    </source>
</evidence>
<feature type="non-terminal residue" evidence="1">
    <location>
        <position position="1"/>
    </location>
</feature>
<dbReference type="EMBL" id="CAJNNW010026597">
    <property type="protein sequence ID" value="CAE8686496.1"/>
    <property type="molecule type" value="Genomic_DNA"/>
</dbReference>
<evidence type="ECO:0000313" key="1">
    <source>
        <dbReference type="EMBL" id="CAE8686496.1"/>
    </source>
</evidence>
<protein>
    <recommendedName>
        <fullName evidence="3">CSD domain-containing protein</fullName>
    </recommendedName>
</protein>
<dbReference type="SUPFAM" id="SSF50249">
    <property type="entry name" value="Nucleic acid-binding proteins"/>
    <property type="match status" value="1"/>
</dbReference>
<reference evidence="1" key="1">
    <citation type="submission" date="2021-02" db="EMBL/GenBank/DDBJ databases">
        <authorList>
            <person name="Dougan E. K."/>
            <person name="Rhodes N."/>
            <person name="Thang M."/>
            <person name="Chan C."/>
        </authorList>
    </citation>
    <scope>NUCLEOTIDE SEQUENCE</scope>
</reference>
<dbReference type="AlphaFoldDB" id="A0A813JTE6"/>
<accession>A0A813JTE6</accession>
<gene>
    <name evidence="1" type="ORF">PGLA2088_LOCUS25006</name>
</gene>
<evidence type="ECO:0008006" key="3">
    <source>
        <dbReference type="Google" id="ProtNLM"/>
    </source>
</evidence>
<proteinExistence type="predicted"/>
<dbReference type="Gene3D" id="2.40.50.140">
    <property type="entry name" value="Nucleic acid-binding proteins"/>
    <property type="match status" value="1"/>
</dbReference>
<feature type="non-terminal residue" evidence="1">
    <location>
        <position position="203"/>
    </location>
</feature>
<comment type="caution">
    <text evidence="1">The sequence shown here is derived from an EMBL/GenBank/DDBJ whole genome shotgun (WGS) entry which is preliminary data.</text>
</comment>
<dbReference type="Proteomes" id="UP000626109">
    <property type="component" value="Unassembled WGS sequence"/>
</dbReference>
<sequence>GKGGKDAGKGGGKNGGKSKTALKVAAGEKLFNGVIRMFNPEKKSGFIDCKDTQYQFAQDVYVFQDVLERGLAGPGDKVCFFLHWSAKGQPQASSPLLRIQHSAEGQYALKGHYKPREGADFGFIACEETREFFDRDVYVNKDIAVTLEAGQLVSFNCYLNRDGLPNAEEVVPCEEEWLPVPGDLSIAQQVDTGKGKGKGKGGK</sequence>